<dbReference type="SUPFAM" id="SSF56349">
    <property type="entry name" value="DNA breaking-rejoining enzymes"/>
    <property type="match status" value="1"/>
</dbReference>
<feature type="region of interest" description="Disordered" evidence="3">
    <location>
        <begin position="1"/>
        <end position="47"/>
    </location>
</feature>
<dbReference type="InterPro" id="IPR010998">
    <property type="entry name" value="Integrase_recombinase_N"/>
</dbReference>
<keyword evidence="5" id="KW-1185">Reference proteome</keyword>
<dbReference type="OrthoDB" id="10068687at2759"/>
<feature type="region of interest" description="Disordered" evidence="3">
    <location>
        <begin position="284"/>
        <end position="311"/>
    </location>
</feature>
<protein>
    <submittedName>
        <fullName evidence="6">Uncharacterized protein LOC117351298 isoform X1</fullName>
    </submittedName>
</protein>
<dbReference type="Gene3D" id="1.10.443.10">
    <property type="entry name" value="Intergrase catalytic core"/>
    <property type="match status" value="1"/>
</dbReference>
<evidence type="ECO:0000313" key="5">
    <source>
        <dbReference type="Proteomes" id="UP000515159"/>
    </source>
</evidence>
<dbReference type="InterPro" id="IPR013762">
    <property type="entry name" value="Integrase-like_cat_sf"/>
</dbReference>
<evidence type="ECO:0000259" key="4">
    <source>
        <dbReference type="PROSITE" id="PS51898"/>
    </source>
</evidence>
<feature type="domain" description="Tyr recombinase" evidence="4">
    <location>
        <begin position="496"/>
        <end position="700"/>
    </location>
</feature>
<dbReference type="InterPro" id="IPR011010">
    <property type="entry name" value="DNA_brk_join_enz"/>
</dbReference>
<dbReference type="InParanoid" id="A0A6P8Q5E5"/>
<keyword evidence="1" id="KW-0238">DNA-binding</keyword>
<dbReference type="Proteomes" id="UP000515159">
    <property type="component" value="Chromosome 17"/>
</dbReference>
<reference evidence="6" key="1">
    <citation type="submission" date="2025-08" db="UniProtKB">
        <authorList>
            <consortium name="RefSeq"/>
        </authorList>
    </citation>
    <scope>IDENTIFICATION</scope>
</reference>
<dbReference type="GO" id="GO:0003677">
    <property type="term" value="F:DNA binding"/>
    <property type="evidence" value="ECO:0007669"/>
    <property type="project" value="UniProtKB-KW"/>
</dbReference>
<dbReference type="InterPro" id="IPR002104">
    <property type="entry name" value="Integrase_catalytic"/>
</dbReference>
<dbReference type="GeneID" id="117351298"/>
<keyword evidence="2" id="KW-0233">DNA recombination</keyword>
<feature type="compositionally biased region" description="Polar residues" evidence="3">
    <location>
        <begin position="1"/>
        <end position="10"/>
    </location>
</feature>
<dbReference type="AlphaFoldDB" id="A0A6P8Q5E5"/>
<dbReference type="Gene3D" id="1.10.150.130">
    <property type="match status" value="1"/>
</dbReference>
<evidence type="ECO:0000256" key="1">
    <source>
        <dbReference type="ARBA" id="ARBA00023125"/>
    </source>
</evidence>
<proteinExistence type="predicted"/>
<dbReference type="GO" id="GO:0015074">
    <property type="term" value="P:DNA integration"/>
    <property type="evidence" value="ECO:0007669"/>
    <property type="project" value="InterPro"/>
</dbReference>
<evidence type="ECO:0000313" key="6">
    <source>
        <dbReference type="RefSeq" id="XP_033782311.1"/>
    </source>
</evidence>
<dbReference type="InterPro" id="IPR052925">
    <property type="entry name" value="Phage_Integrase-like_Recomb"/>
</dbReference>
<dbReference type="KEGG" id="gsh:117351298"/>
<accession>A0A6P8Q5E5</accession>
<dbReference type="PROSITE" id="PS51898">
    <property type="entry name" value="TYR_RECOMBINASE"/>
    <property type="match status" value="1"/>
</dbReference>
<sequence length="702" mass="71140">MEPSGMQSDSAEGDVAEISLLAGDSFSEDATQQVGRGMGEERIRPVRRSKTAALSAMAIAGLGGTRGSVGLAGVPGNKVGLQAVASSGPGGAVSAGRSSSVSCVGGASVTAFLPGATGAAPVALEMSGRVAEDATAASSAHIGIEGGLGSLRDGVAAPMHRGMGVLDSCGSPHVFGVGRGMDCFSQGSVPVGGASTSWAGVFPGSWGPGWGSPSWGPGSSVSGVGPSVSQWGGSSVGPMAMGILPSCSYGTGWGVPLGMGGSFLPGPASLFSWSPQMPAFLPGGRDSGVSDVGAARAPERPGGSGSERSLAFGGEVAAGGGATGSSHLSSSLPGVAVRGVLASGPVSSSGNAVRGISSGGVVDQGSSSQVSPVGPGCSGGRFADASSFMEPGQEGIWELLRLSVADSTWSHYSVGFRLVATFLAERGWCPGDVAESLLADFVLSSFRVHTSRGVVRSRLAGFSFFCRALGWACPVSGFLVQRLLRAMGRVRPAPRDTRLPITHELLLRLLAALVEVASSPYEVCLFQAAFAIAFFGALRVSELLVGPLARLASRGLLIQHVRLQPSLVRLFIASSKTDQSARGHWVVLHSVAACCSCPVTRLREFLGMRPVGGSALFVHAQGAPLTRYQFQAVLRLALVRCGEDPAAYGTHSFRIGAATSASMAGMSGEGIQRLGRWASDAFRGYIRRAGSSSELISGRGAL</sequence>
<dbReference type="PANTHER" id="PTHR34605">
    <property type="entry name" value="PHAGE_INTEGRASE DOMAIN-CONTAINING PROTEIN"/>
    <property type="match status" value="1"/>
</dbReference>
<dbReference type="RefSeq" id="XP_033782311.1">
    <property type="nucleotide sequence ID" value="XM_033926420.1"/>
</dbReference>
<name>A0A6P8Q5E5_GEOSA</name>
<organism evidence="5 6">
    <name type="scientific">Geotrypetes seraphini</name>
    <name type="common">Gaboon caecilian</name>
    <name type="synonym">Caecilia seraphini</name>
    <dbReference type="NCBI Taxonomy" id="260995"/>
    <lineage>
        <taxon>Eukaryota</taxon>
        <taxon>Metazoa</taxon>
        <taxon>Chordata</taxon>
        <taxon>Craniata</taxon>
        <taxon>Vertebrata</taxon>
        <taxon>Euteleostomi</taxon>
        <taxon>Amphibia</taxon>
        <taxon>Gymnophiona</taxon>
        <taxon>Geotrypetes</taxon>
    </lineage>
</organism>
<dbReference type="GO" id="GO:0006310">
    <property type="term" value="P:DNA recombination"/>
    <property type="evidence" value="ECO:0007669"/>
    <property type="project" value="UniProtKB-KW"/>
</dbReference>
<evidence type="ECO:0000256" key="3">
    <source>
        <dbReference type="SAM" id="MobiDB-lite"/>
    </source>
</evidence>
<gene>
    <name evidence="6" type="primary">LOC117351298</name>
</gene>
<dbReference type="PANTHER" id="PTHR34605:SF3">
    <property type="entry name" value="P CELL-TYPE AGGLUTINATION PROTEIN MAP4-LIKE-RELATED"/>
    <property type="match status" value="1"/>
</dbReference>
<evidence type="ECO:0000256" key="2">
    <source>
        <dbReference type="ARBA" id="ARBA00023172"/>
    </source>
</evidence>